<dbReference type="GO" id="GO:0051016">
    <property type="term" value="P:barbed-end actin filament capping"/>
    <property type="evidence" value="ECO:0007669"/>
    <property type="project" value="TreeGrafter"/>
</dbReference>
<evidence type="ECO:0000259" key="5">
    <source>
        <dbReference type="PROSITE" id="PS51232"/>
    </source>
</evidence>
<dbReference type="InterPro" id="IPR051661">
    <property type="entry name" value="Actin_filament_regulator"/>
</dbReference>
<feature type="compositionally biased region" description="Polar residues" evidence="3">
    <location>
        <begin position="1644"/>
        <end position="1656"/>
    </location>
</feature>
<feature type="compositionally biased region" description="Polar residues" evidence="3">
    <location>
        <begin position="157"/>
        <end position="174"/>
    </location>
</feature>
<dbReference type="Gene3D" id="6.10.30.50">
    <property type="match status" value="1"/>
</dbReference>
<feature type="compositionally biased region" description="Basic and acidic residues" evidence="3">
    <location>
        <begin position="1583"/>
        <end position="1592"/>
    </location>
</feature>
<feature type="region of interest" description="Disordered" evidence="3">
    <location>
        <begin position="970"/>
        <end position="1132"/>
    </location>
</feature>
<dbReference type="FunFam" id="1.25.10.10:FF:000291">
    <property type="entry name" value="Cytokinesis protein sepA"/>
    <property type="match status" value="1"/>
</dbReference>
<dbReference type="InterPro" id="IPR014768">
    <property type="entry name" value="GBD/FH3_dom"/>
</dbReference>
<feature type="compositionally biased region" description="Acidic residues" evidence="3">
    <location>
        <begin position="928"/>
        <end position="940"/>
    </location>
</feature>
<dbReference type="Gene3D" id="1.25.10.10">
    <property type="entry name" value="Leucine-rich Repeat Variant"/>
    <property type="match status" value="1"/>
</dbReference>
<dbReference type="FunFam" id="6.10.30.50:FF:000001">
    <property type="entry name" value="Cytokinesis sepA protein"/>
    <property type="match status" value="1"/>
</dbReference>
<feature type="compositionally biased region" description="Basic and acidic residues" evidence="3">
    <location>
        <begin position="1534"/>
        <end position="1544"/>
    </location>
</feature>
<comment type="caution">
    <text evidence="7">The sequence shown here is derived from an EMBL/GenBank/DDBJ whole genome shotgun (WGS) entry which is preliminary data.</text>
</comment>
<dbReference type="GO" id="GO:0031267">
    <property type="term" value="F:small GTPase binding"/>
    <property type="evidence" value="ECO:0007669"/>
    <property type="project" value="InterPro"/>
</dbReference>
<dbReference type="GO" id="GO:0032153">
    <property type="term" value="C:cell division site"/>
    <property type="evidence" value="ECO:0007669"/>
    <property type="project" value="TreeGrafter"/>
</dbReference>
<feature type="compositionally biased region" description="Polar residues" evidence="3">
    <location>
        <begin position="1"/>
        <end position="17"/>
    </location>
</feature>
<dbReference type="Gene3D" id="1.20.58.2220">
    <property type="entry name" value="Formin, FH2 domain"/>
    <property type="match status" value="1"/>
</dbReference>
<dbReference type="InterPro" id="IPR010473">
    <property type="entry name" value="GTPase-bd"/>
</dbReference>
<accession>A0A7C8IFP5</accession>
<dbReference type="GO" id="GO:0051017">
    <property type="term" value="P:actin filament bundle assembly"/>
    <property type="evidence" value="ECO:0007669"/>
    <property type="project" value="TreeGrafter"/>
</dbReference>
<feature type="compositionally biased region" description="Basic and acidic residues" evidence="3">
    <location>
        <begin position="1773"/>
        <end position="1786"/>
    </location>
</feature>
<evidence type="ECO:0000259" key="6">
    <source>
        <dbReference type="PROSITE" id="PS51444"/>
    </source>
</evidence>
<feature type="compositionally biased region" description="Pro residues" evidence="3">
    <location>
        <begin position="1026"/>
        <end position="1037"/>
    </location>
</feature>
<keyword evidence="8" id="KW-1185">Reference proteome</keyword>
<dbReference type="GO" id="GO:0005938">
    <property type="term" value="C:cell cortex"/>
    <property type="evidence" value="ECO:0007669"/>
    <property type="project" value="UniProtKB-ARBA"/>
</dbReference>
<dbReference type="Proteomes" id="UP000481861">
    <property type="component" value="Unassembled WGS sequence"/>
</dbReference>
<dbReference type="FunFam" id="1.10.238.150:FF:000003">
    <property type="entry name" value="Cytokinesis protein SepA"/>
    <property type="match status" value="1"/>
</dbReference>
<feature type="domain" description="DAD" evidence="4">
    <location>
        <begin position="1566"/>
        <end position="1598"/>
    </location>
</feature>
<evidence type="ECO:0008006" key="9">
    <source>
        <dbReference type="Google" id="ProtNLM"/>
    </source>
</evidence>
<dbReference type="Gene3D" id="1.10.238.150">
    <property type="entry name" value="Formin, FH3 diaphanous domain"/>
    <property type="match status" value="1"/>
</dbReference>
<dbReference type="GO" id="GO:1903475">
    <property type="term" value="P:mitotic actomyosin contractile ring assembly"/>
    <property type="evidence" value="ECO:0007669"/>
    <property type="project" value="TreeGrafter"/>
</dbReference>
<dbReference type="SMART" id="SM01140">
    <property type="entry name" value="Drf_GBD"/>
    <property type="match status" value="1"/>
</dbReference>
<dbReference type="InterPro" id="IPR016024">
    <property type="entry name" value="ARM-type_fold"/>
</dbReference>
<dbReference type="EMBL" id="JAADJZ010000001">
    <property type="protein sequence ID" value="KAF2878474.1"/>
    <property type="molecule type" value="Genomic_DNA"/>
</dbReference>
<dbReference type="Pfam" id="PF06371">
    <property type="entry name" value="Drf_GBD"/>
    <property type="match status" value="1"/>
</dbReference>
<feature type="region of interest" description="Disordered" evidence="3">
    <location>
        <begin position="896"/>
        <end position="940"/>
    </location>
</feature>
<feature type="compositionally biased region" description="Low complexity" evidence="3">
    <location>
        <begin position="187"/>
        <end position="198"/>
    </location>
</feature>
<dbReference type="GO" id="GO:0003779">
    <property type="term" value="F:actin binding"/>
    <property type="evidence" value="ECO:0007669"/>
    <property type="project" value="InterPro"/>
</dbReference>
<feature type="region of interest" description="Disordered" evidence="3">
    <location>
        <begin position="946"/>
        <end position="965"/>
    </location>
</feature>
<dbReference type="PANTHER" id="PTHR47102">
    <property type="entry name" value="PROTEIN BNI1"/>
    <property type="match status" value="1"/>
</dbReference>
<dbReference type="GO" id="GO:0032991">
    <property type="term" value="C:protein-containing complex"/>
    <property type="evidence" value="ECO:0007669"/>
    <property type="project" value="UniProtKB-ARBA"/>
</dbReference>
<dbReference type="GO" id="GO:0033554">
    <property type="term" value="P:cellular response to stress"/>
    <property type="evidence" value="ECO:0007669"/>
    <property type="project" value="UniProtKB-ARBA"/>
</dbReference>
<dbReference type="Pfam" id="PF06367">
    <property type="entry name" value="Drf_FH3"/>
    <property type="match status" value="1"/>
</dbReference>
<evidence type="ECO:0000313" key="7">
    <source>
        <dbReference type="EMBL" id="KAF2878474.1"/>
    </source>
</evidence>
<feature type="compositionally biased region" description="Basic and acidic residues" evidence="3">
    <location>
        <begin position="1007"/>
        <end position="1020"/>
    </location>
</feature>
<feature type="compositionally biased region" description="Polar residues" evidence="3">
    <location>
        <begin position="991"/>
        <end position="1000"/>
    </location>
</feature>
<dbReference type="OrthoDB" id="1104827at2759"/>
<organism evidence="7 8">
    <name type="scientific">Massariosphaeria phaeospora</name>
    <dbReference type="NCBI Taxonomy" id="100035"/>
    <lineage>
        <taxon>Eukaryota</taxon>
        <taxon>Fungi</taxon>
        <taxon>Dikarya</taxon>
        <taxon>Ascomycota</taxon>
        <taxon>Pezizomycotina</taxon>
        <taxon>Dothideomycetes</taxon>
        <taxon>Pleosporomycetidae</taxon>
        <taxon>Pleosporales</taxon>
        <taxon>Pleosporales incertae sedis</taxon>
        <taxon>Massariosphaeria</taxon>
    </lineage>
</organism>
<keyword evidence="1" id="KW-0175">Coiled coil</keyword>
<evidence type="ECO:0000256" key="1">
    <source>
        <dbReference type="ARBA" id="ARBA00023054"/>
    </source>
</evidence>
<feature type="compositionally biased region" description="Gly residues" evidence="3">
    <location>
        <begin position="1746"/>
        <end position="1760"/>
    </location>
</feature>
<feature type="compositionally biased region" description="Pro residues" evidence="3">
    <location>
        <begin position="1044"/>
        <end position="1068"/>
    </location>
</feature>
<dbReference type="FunFam" id="1.20.58.2220:FF:000006">
    <property type="entry name" value="Cytokinesis protein sepA"/>
    <property type="match status" value="1"/>
</dbReference>
<dbReference type="SMART" id="SM01139">
    <property type="entry name" value="Drf_FH3"/>
    <property type="match status" value="1"/>
</dbReference>
<gene>
    <name evidence="7" type="ORF">BDV95DRAFT_589402</name>
</gene>
<dbReference type="InterPro" id="IPR015425">
    <property type="entry name" value="FH2_Formin"/>
</dbReference>
<evidence type="ECO:0000256" key="2">
    <source>
        <dbReference type="ARBA" id="ARBA00037935"/>
    </source>
</evidence>
<dbReference type="GO" id="GO:0000131">
    <property type="term" value="C:incipient cellular bud site"/>
    <property type="evidence" value="ECO:0007669"/>
    <property type="project" value="UniProtKB-ARBA"/>
</dbReference>
<dbReference type="InterPro" id="IPR014767">
    <property type="entry name" value="DAD_dom"/>
</dbReference>
<feature type="compositionally biased region" description="Polar residues" evidence="3">
    <location>
        <begin position="31"/>
        <end position="43"/>
    </location>
</feature>
<feature type="region of interest" description="Disordered" evidence="3">
    <location>
        <begin position="92"/>
        <end position="205"/>
    </location>
</feature>
<dbReference type="PROSITE" id="PS51232">
    <property type="entry name" value="GBD_FH3"/>
    <property type="match status" value="1"/>
</dbReference>
<dbReference type="GO" id="GO:0030010">
    <property type="term" value="P:establishment of cell polarity"/>
    <property type="evidence" value="ECO:0007669"/>
    <property type="project" value="UniProtKB-ARBA"/>
</dbReference>
<dbReference type="PROSITE" id="PS51231">
    <property type="entry name" value="DAD"/>
    <property type="match status" value="1"/>
</dbReference>
<dbReference type="GO" id="GO:0005934">
    <property type="term" value="C:cellular bud tip"/>
    <property type="evidence" value="ECO:0007669"/>
    <property type="project" value="UniProtKB-ARBA"/>
</dbReference>
<feature type="compositionally biased region" description="Basic residues" evidence="3">
    <location>
        <begin position="1593"/>
        <end position="1605"/>
    </location>
</feature>
<evidence type="ECO:0000259" key="4">
    <source>
        <dbReference type="PROSITE" id="PS51231"/>
    </source>
</evidence>
<comment type="similarity">
    <text evidence="2">Belongs to the formin homology family. BNI1 subfamily.</text>
</comment>
<dbReference type="PROSITE" id="PS51444">
    <property type="entry name" value="FH2"/>
    <property type="match status" value="1"/>
</dbReference>
<dbReference type="SUPFAM" id="SSF101447">
    <property type="entry name" value="Formin homology 2 domain (FH2 domain)"/>
    <property type="match status" value="1"/>
</dbReference>
<dbReference type="InterPro" id="IPR010472">
    <property type="entry name" value="FH3_dom"/>
</dbReference>
<dbReference type="InterPro" id="IPR042201">
    <property type="entry name" value="FH2_Formin_sf"/>
</dbReference>
<feature type="domain" description="GBD/FH3" evidence="5">
    <location>
        <begin position="272"/>
        <end position="702"/>
    </location>
</feature>
<dbReference type="GO" id="GO:0043332">
    <property type="term" value="C:mating projection tip"/>
    <property type="evidence" value="ECO:0007669"/>
    <property type="project" value="TreeGrafter"/>
</dbReference>
<dbReference type="PANTHER" id="PTHR47102:SF2">
    <property type="entry name" value="PROTEIN BNI1"/>
    <property type="match status" value="1"/>
</dbReference>
<feature type="domain" description="FH2" evidence="6">
    <location>
        <begin position="1128"/>
        <end position="1549"/>
    </location>
</feature>
<feature type="compositionally biased region" description="Polar residues" evidence="3">
    <location>
        <begin position="134"/>
        <end position="143"/>
    </location>
</feature>
<sequence>MAPSTSQDPKGGRQSSAGKFFGRRLHKDKTSTANYTNDTNASPPGTAAGSQSSRHAHSHRHSNSVASLDRPVSIALEPGIAMQAGILSSIPYDQADPSLRRGDDDGSSLRSGEPLPHHLNQGGGDFHQYPVFNPTPQQNGQSNAPPPRPPAHAGGTTIASSQPGDRGVSMQQWGAGSGRGLTSYAGTDSSNNTRTSSDQASVYSNDSKNRASNLFYPQNPSQTTFSSIGLDAGSLLPTAVATPRDSHRHLLHSNQPSAFSSTASFNQNTFSIQRPPDSVVEQEFMNLMVKRGWKSLPEQARRQMEAYKIDKKWTLVYQDKLAEYQHEEKKRQTHRNTYMGNPDILVRADEDGSPEWYVRKVMDNSITIKQMSSLEISLRTQPIAWVRGFIEAQGQIALTNVLTKINRRKGQGPAQPPSALAAKAENDVEREYEIIKCLKALMNNKYGADNALHHPSIILALVGSLTSSRLNTRKLVSDVLTFLCHWGAGTGHEKVLQALDQLKSFYGENSRFDAWMRMVEVTVDGRGKLGSMVGASDEVRSGGIGVENLLMEYAIATLFLINMVVDAPERDLQLRMHIRAQFTGCGIKRIFKKMDGFQYEVIDKQIERYLANEAVDYEEFLERENNSMVDGVEGEVKDLNDPTQITDAIMSKISGSRAQDYFLSAMQHLLLIRDTDGEDRLRMFQLVDSMLSYVAMDRRLPDMDLKQSLNFTVQSLLDKLYTDAEARQVRDEALEARQIADSAIAERDEMKAHLELGADGMVQKLQKQLEEQSRIIELRGRQVENMKAELAEISRIRAQELQRNELETRELYLMLRDAQDVAASAAKKSGKDTLGVNDPTQMQGILDRERLMGRLEIQLQRAKTQATLEGKALTQMQPSEKLRELRERMEGDLGEMEESFGGLNPNNLGTARAKSTMVRRKPVGGDNGEQDTMDEEDEDEDDAIIEKPRLVQMHKPKVNAAQASGLMNEIASKIKPYDDSSEDEGDDGVTTGPSHPSLDSDTPKTPADTEPKVDVPKVDAPKPAGKIPPPPPPPPPGALGFPSKIPPPPPMPGTKANIPPPPPPPPPGQLGFPGGRGIPPPPPMPGQVDGSIGRGPPPPPPPPPPMPGGKRPGFLPKAGFNGGSPSINIPGVRPKKKLKALHWDKVDAPQSTVWAAHGLTSEEKEEKYRELSKKGVLDEVEKLFLAKEIKAIGKKTSKKDDKKQVISRDLMHNFQISMAKYSQVSVEELARLIIHCDTKLLDDSVVMEFLQKNDFCDIPDSTSKLMAPYSKDWTGPNASESKREQDPIELTREDQIYLYTAYELHHYWKSRMRALSLTRTFESEYDEISNKLLEISRVADSLRSSSSLISVLGLILDIGNYMNDANKQANGFKLSTLSRLGMLKDDKNESTFADVVERIVRNQYPGWENFVDDIGGVVTAQKINVEQLQTDAKKYIDNINNIQRSLDSGNLSDPSKFHPEDKVAIIVQRSMKEARRKAEQMQVFLEDMQKTYDDIIAFYGEDPQDDNARRDFFAKLANFVLEWKKSREKNIALEEQHRRNEISMRRKAGNSGPANPLSPDLEPPRSPSSTGAMDDLLQKLRAAKPEARDQRDRRRRARLKDRHQVRVASGQQIPELGVNVEAANGEDGDSSKGLLSPRSETGESEGSSNAITSPTDTPDVADRAAALLEGLQTGSGLNKDGSLNVRRRRESADSERERRRRRRQQAGSTATAKSEDLMSPTTIPEEWEGGATTTSAAGDDHRGSGAYSGDGSDGVGGGGVTTPVTIVHPPSPEQKRSSGRDRDKELPTPPPEG</sequence>
<protein>
    <recommendedName>
        <fullName evidence="9">Cytokinesis protein sepA</fullName>
    </recommendedName>
</protein>
<dbReference type="SUPFAM" id="SSF48371">
    <property type="entry name" value="ARM repeat"/>
    <property type="match status" value="1"/>
</dbReference>
<dbReference type="GO" id="GO:0015629">
    <property type="term" value="C:actin cytoskeleton"/>
    <property type="evidence" value="ECO:0007669"/>
    <property type="project" value="UniProtKB-ARBA"/>
</dbReference>
<reference evidence="7 8" key="1">
    <citation type="submission" date="2020-01" db="EMBL/GenBank/DDBJ databases">
        <authorList>
            <consortium name="DOE Joint Genome Institute"/>
            <person name="Haridas S."/>
            <person name="Albert R."/>
            <person name="Binder M."/>
            <person name="Bloem J."/>
            <person name="Labutti K."/>
            <person name="Salamov A."/>
            <person name="Andreopoulos B."/>
            <person name="Baker S.E."/>
            <person name="Barry K."/>
            <person name="Bills G."/>
            <person name="Bluhm B.H."/>
            <person name="Cannon C."/>
            <person name="Castanera R."/>
            <person name="Culley D.E."/>
            <person name="Daum C."/>
            <person name="Ezra D."/>
            <person name="Gonzalez J.B."/>
            <person name="Henrissat B."/>
            <person name="Kuo A."/>
            <person name="Liang C."/>
            <person name="Lipzen A."/>
            <person name="Lutzoni F."/>
            <person name="Magnuson J."/>
            <person name="Mondo S."/>
            <person name="Nolan M."/>
            <person name="Ohm R."/>
            <person name="Pangilinan J."/>
            <person name="Park H.-J.H."/>
            <person name="Ramirez L."/>
            <person name="Alfaro M."/>
            <person name="Sun H."/>
            <person name="Tritt A."/>
            <person name="Yoshinaga Y."/>
            <person name="Zwiers L.-H.L."/>
            <person name="Turgeon B.G."/>
            <person name="Goodwin S.B."/>
            <person name="Spatafora J.W."/>
            <person name="Crous P.W."/>
            <person name="Grigoriev I.V."/>
        </authorList>
    </citation>
    <scope>NUCLEOTIDE SEQUENCE [LARGE SCALE GENOMIC DNA]</scope>
    <source>
        <strain evidence="7 8">CBS 611.86</strain>
    </source>
</reference>
<name>A0A7C8IFP5_9PLEO</name>
<dbReference type="InterPro" id="IPR011989">
    <property type="entry name" value="ARM-like"/>
</dbReference>
<feature type="region of interest" description="Disordered" evidence="3">
    <location>
        <begin position="1"/>
        <end position="69"/>
    </location>
</feature>
<dbReference type="Pfam" id="PF02181">
    <property type="entry name" value="FH2"/>
    <property type="match status" value="1"/>
</dbReference>
<dbReference type="SMART" id="SM00498">
    <property type="entry name" value="FH2"/>
    <property type="match status" value="1"/>
</dbReference>
<proteinExistence type="inferred from homology"/>
<evidence type="ECO:0000256" key="3">
    <source>
        <dbReference type="SAM" id="MobiDB-lite"/>
    </source>
</evidence>
<feature type="compositionally biased region" description="Pro residues" evidence="3">
    <location>
        <begin position="1095"/>
        <end position="1107"/>
    </location>
</feature>
<evidence type="ECO:0000313" key="8">
    <source>
        <dbReference type="Proteomes" id="UP000481861"/>
    </source>
</evidence>
<feature type="region of interest" description="Disordered" evidence="3">
    <location>
        <begin position="1534"/>
        <end position="1793"/>
    </location>
</feature>